<evidence type="ECO:0000313" key="1">
    <source>
        <dbReference type="EMBL" id="KAJ9658174.1"/>
    </source>
</evidence>
<protein>
    <submittedName>
        <fullName evidence="1">Uncharacterized protein</fullName>
    </submittedName>
</protein>
<keyword evidence="2" id="KW-1185">Reference proteome</keyword>
<reference evidence="1" key="1">
    <citation type="submission" date="2022-10" db="EMBL/GenBank/DDBJ databases">
        <title>Culturing micro-colonial fungi from biological soil crusts in the Mojave desert and describing Neophaeococcomyces mojavensis, and introducing the new genera and species Taxawa tesnikishii.</title>
        <authorList>
            <person name="Kurbessoian T."/>
            <person name="Stajich J.E."/>
        </authorList>
    </citation>
    <scope>NUCLEOTIDE SEQUENCE</scope>
    <source>
        <strain evidence="1">JES_112</strain>
    </source>
</reference>
<comment type="caution">
    <text evidence="1">The sequence shown here is derived from an EMBL/GenBank/DDBJ whole genome shotgun (WGS) entry which is preliminary data.</text>
</comment>
<proteinExistence type="predicted"/>
<dbReference type="EMBL" id="JAPDRQ010000054">
    <property type="protein sequence ID" value="KAJ9658174.1"/>
    <property type="molecule type" value="Genomic_DNA"/>
</dbReference>
<sequence length="281" mass="30399">MAQHPPLNYENSLSLTTNHHTSTTLPPEVVQCLRNARYLHLATIARPISASDPPSPHVSLMNYTFLSNYNNEGPVILMTTNAQSLKTQNLRHNPRVSILVHEWSSHRPPTASMPDPSASARSGSPPAVPTRSSLASLLLNLNTSALSSISTTISGEARFLEAGSEEEKWCKEAHLQNNTFEGQLSTEAVFFASGGYSGAVQQPSESASGYIEGNDVRVVLVPIKTGRISDFKGGVRDWKLVSEQDERTGISGASLTSGHNDEARGRTEGLMNGIVDQDEHI</sequence>
<dbReference type="Proteomes" id="UP001172386">
    <property type="component" value="Unassembled WGS sequence"/>
</dbReference>
<evidence type="ECO:0000313" key="2">
    <source>
        <dbReference type="Proteomes" id="UP001172386"/>
    </source>
</evidence>
<organism evidence="1 2">
    <name type="scientific">Neophaeococcomyces mojaviensis</name>
    <dbReference type="NCBI Taxonomy" id="3383035"/>
    <lineage>
        <taxon>Eukaryota</taxon>
        <taxon>Fungi</taxon>
        <taxon>Dikarya</taxon>
        <taxon>Ascomycota</taxon>
        <taxon>Pezizomycotina</taxon>
        <taxon>Eurotiomycetes</taxon>
        <taxon>Chaetothyriomycetidae</taxon>
        <taxon>Chaetothyriales</taxon>
        <taxon>Chaetothyriales incertae sedis</taxon>
        <taxon>Neophaeococcomyces</taxon>
    </lineage>
</organism>
<gene>
    <name evidence="1" type="ORF">H2198_003879</name>
</gene>
<name>A0ACC3AAH7_9EURO</name>
<accession>A0ACC3AAH7</accession>